<proteinExistence type="predicted"/>
<dbReference type="EMBL" id="JAQNDM010000002">
    <property type="protein sequence ID" value="MDC0709467.1"/>
    <property type="molecule type" value="Genomic_DNA"/>
</dbReference>
<evidence type="ECO:0000313" key="1">
    <source>
        <dbReference type="EMBL" id="MDC0709467.1"/>
    </source>
</evidence>
<comment type="caution">
    <text evidence="1">The sequence shown here is derived from an EMBL/GenBank/DDBJ whole genome shotgun (WGS) entry which is preliminary data.</text>
</comment>
<dbReference type="Proteomes" id="UP001221838">
    <property type="component" value="Unassembled WGS sequence"/>
</dbReference>
<gene>
    <name evidence="1" type="ORF">POL68_13430</name>
</gene>
<accession>A0ABT5D725</accession>
<protein>
    <submittedName>
        <fullName evidence="1">Uncharacterized protein</fullName>
    </submittedName>
</protein>
<name>A0ABT5D725_9BACT</name>
<dbReference type="RefSeq" id="WP_272138073.1">
    <property type="nucleotide sequence ID" value="NZ_JAQNDM010000002.1"/>
</dbReference>
<sequence length="108" mass="11919">MRELSYGNPYPATWDAIAQFSSTYSFHVTNHDGSQTYLASESFNSTEAVSDLTSTPVRPRISLPREFKVDGILATTPRLLDSAPPADLGAALSWDADELHADHFHLRP</sequence>
<keyword evidence="2" id="KW-1185">Reference proteome</keyword>
<reference evidence="1 2" key="1">
    <citation type="submission" date="2022-11" db="EMBL/GenBank/DDBJ databases">
        <title>Minimal conservation of predation-associated metabolite biosynthetic gene clusters underscores biosynthetic potential of Myxococcota including descriptions for ten novel species: Archangium lansinium sp. nov., Myxococcus landrumus sp. nov., Nannocystis bai.</title>
        <authorList>
            <person name="Ahearne A."/>
            <person name="Stevens C."/>
            <person name="Dowd S."/>
        </authorList>
    </citation>
    <scope>NUCLEOTIDE SEQUENCE [LARGE SCALE GENOMIC DNA]</scope>
    <source>
        <strain evidence="1 2">NCWAL01</strain>
    </source>
</reference>
<evidence type="ECO:0000313" key="2">
    <source>
        <dbReference type="Proteomes" id="UP001221838"/>
    </source>
</evidence>
<organism evidence="1 2">
    <name type="scientific">Stigmatella ashevillensis</name>
    <dbReference type="NCBI Taxonomy" id="2995309"/>
    <lineage>
        <taxon>Bacteria</taxon>
        <taxon>Pseudomonadati</taxon>
        <taxon>Myxococcota</taxon>
        <taxon>Myxococcia</taxon>
        <taxon>Myxococcales</taxon>
        <taxon>Cystobacterineae</taxon>
        <taxon>Archangiaceae</taxon>
        <taxon>Stigmatella</taxon>
    </lineage>
</organism>